<protein>
    <submittedName>
        <fullName evidence="2">Uncharacterized membrane protein HdeD (DUF308 family)</fullName>
    </submittedName>
</protein>
<evidence type="ECO:0000313" key="3">
    <source>
        <dbReference type="Proteomes" id="UP001240236"/>
    </source>
</evidence>
<evidence type="ECO:0000313" key="2">
    <source>
        <dbReference type="EMBL" id="MDQ0364305.1"/>
    </source>
</evidence>
<keyword evidence="1" id="KW-0812">Transmembrane</keyword>
<sequence length="165" mass="17045">MTLRQLYFVRSGFALAWAVLLFLTGADLNPVSIALLVLYPLFDVGAAIVDLRVNGSSPTLWANVAVSTLTAAGLAVAVTSGIPAVLGVWGAWAIAAGAIQLAVGLGRRALGGQWPMIISGGQSVLVGGTFLLQLGAENPMLTTLSGYALLGGVYFLISAFRLKRS</sequence>
<name>A0AAE4AUY5_9ACTN</name>
<feature type="transmembrane region" description="Helical" evidence="1">
    <location>
        <begin position="142"/>
        <end position="162"/>
    </location>
</feature>
<reference evidence="2 3" key="1">
    <citation type="submission" date="2023-07" db="EMBL/GenBank/DDBJ databases">
        <title>Sequencing the genomes of 1000 actinobacteria strains.</title>
        <authorList>
            <person name="Klenk H.-P."/>
        </authorList>
    </citation>
    <scope>NUCLEOTIDE SEQUENCE [LARGE SCALE GENOMIC DNA]</scope>
    <source>
        <strain evidence="2 3">DSM 44709</strain>
    </source>
</reference>
<dbReference type="Proteomes" id="UP001240236">
    <property type="component" value="Unassembled WGS sequence"/>
</dbReference>
<feature type="transmembrane region" description="Helical" evidence="1">
    <location>
        <begin position="7"/>
        <end position="26"/>
    </location>
</feature>
<gene>
    <name evidence="2" type="ORF">J2S42_000974</name>
</gene>
<proteinExistence type="predicted"/>
<comment type="caution">
    <text evidence="2">The sequence shown here is derived from an EMBL/GenBank/DDBJ whole genome shotgun (WGS) entry which is preliminary data.</text>
</comment>
<feature type="transmembrane region" description="Helical" evidence="1">
    <location>
        <begin position="84"/>
        <end position="105"/>
    </location>
</feature>
<keyword evidence="1" id="KW-0472">Membrane</keyword>
<feature type="transmembrane region" description="Helical" evidence="1">
    <location>
        <begin position="32"/>
        <end position="53"/>
    </location>
</feature>
<feature type="transmembrane region" description="Helical" evidence="1">
    <location>
        <begin position="60"/>
        <end position="78"/>
    </location>
</feature>
<accession>A0AAE4AUY5</accession>
<organism evidence="2 3">
    <name type="scientific">Catenuloplanes indicus</name>
    <dbReference type="NCBI Taxonomy" id="137267"/>
    <lineage>
        <taxon>Bacteria</taxon>
        <taxon>Bacillati</taxon>
        <taxon>Actinomycetota</taxon>
        <taxon>Actinomycetes</taxon>
        <taxon>Micromonosporales</taxon>
        <taxon>Micromonosporaceae</taxon>
        <taxon>Catenuloplanes</taxon>
    </lineage>
</organism>
<feature type="transmembrane region" description="Helical" evidence="1">
    <location>
        <begin position="117"/>
        <end position="136"/>
    </location>
</feature>
<keyword evidence="1" id="KW-1133">Transmembrane helix</keyword>
<keyword evidence="3" id="KW-1185">Reference proteome</keyword>
<dbReference type="AlphaFoldDB" id="A0AAE4AUY5"/>
<evidence type="ECO:0000256" key="1">
    <source>
        <dbReference type="SAM" id="Phobius"/>
    </source>
</evidence>
<dbReference type="EMBL" id="JAUSUZ010000001">
    <property type="protein sequence ID" value="MDQ0364305.1"/>
    <property type="molecule type" value="Genomic_DNA"/>
</dbReference>